<sequence length="180" mass="20025">MCYAWIFLARVRQQAHRRDSASPTAQSATSLTRQSTSWHAWQVRSLYPTPPITPQLTDCRSPSLAAHGRLTRVVAPPPDLSFPELPNGHSFPQVSSPHAPHSLNSLTHHQLHHVLTRQALTTPSNTHHLSQGVTKIFEGEESREPPRWRPAKPHLLLFSCAMDADKPACPRPAAASRPQD</sequence>
<name>A0A5B7GLW6_PORTR</name>
<dbReference type="Proteomes" id="UP000324222">
    <property type="component" value="Unassembled WGS sequence"/>
</dbReference>
<comment type="caution">
    <text evidence="1">The sequence shown here is derived from an EMBL/GenBank/DDBJ whole genome shotgun (WGS) entry which is preliminary data.</text>
</comment>
<protein>
    <submittedName>
        <fullName evidence="1">Uncharacterized protein</fullName>
    </submittedName>
</protein>
<organism evidence="1 2">
    <name type="scientific">Portunus trituberculatus</name>
    <name type="common">Swimming crab</name>
    <name type="synonym">Neptunus trituberculatus</name>
    <dbReference type="NCBI Taxonomy" id="210409"/>
    <lineage>
        <taxon>Eukaryota</taxon>
        <taxon>Metazoa</taxon>
        <taxon>Ecdysozoa</taxon>
        <taxon>Arthropoda</taxon>
        <taxon>Crustacea</taxon>
        <taxon>Multicrustacea</taxon>
        <taxon>Malacostraca</taxon>
        <taxon>Eumalacostraca</taxon>
        <taxon>Eucarida</taxon>
        <taxon>Decapoda</taxon>
        <taxon>Pleocyemata</taxon>
        <taxon>Brachyura</taxon>
        <taxon>Eubrachyura</taxon>
        <taxon>Portunoidea</taxon>
        <taxon>Portunidae</taxon>
        <taxon>Portuninae</taxon>
        <taxon>Portunus</taxon>
    </lineage>
</organism>
<reference evidence="1 2" key="1">
    <citation type="submission" date="2019-05" db="EMBL/GenBank/DDBJ databases">
        <title>Another draft genome of Portunus trituberculatus and its Hox gene families provides insights of decapod evolution.</title>
        <authorList>
            <person name="Jeong J.-H."/>
            <person name="Song I."/>
            <person name="Kim S."/>
            <person name="Choi T."/>
            <person name="Kim D."/>
            <person name="Ryu S."/>
            <person name="Kim W."/>
        </authorList>
    </citation>
    <scope>NUCLEOTIDE SEQUENCE [LARGE SCALE GENOMIC DNA]</scope>
    <source>
        <tissue evidence="1">Muscle</tissue>
    </source>
</reference>
<dbReference type="EMBL" id="VSRR010015697">
    <property type="protein sequence ID" value="MPC58445.1"/>
    <property type="molecule type" value="Genomic_DNA"/>
</dbReference>
<gene>
    <name evidence="1" type="ORF">E2C01_052450</name>
</gene>
<accession>A0A5B7GLW6</accession>
<evidence type="ECO:0000313" key="1">
    <source>
        <dbReference type="EMBL" id="MPC58445.1"/>
    </source>
</evidence>
<proteinExistence type="predicted"/>
<keyword evidence="2" id="KW-1185">Reference proteome</keyword>
<dbReference type="AlphaFoldDB" id="A0A5B7GLW6"/>
<evidence type="ECO:0000313" key="2">
    <source>
        <dbReference type="Proteomes" id="UP000324222"/>
    </source>
</evidence>